<gene>
    <name evidence="2" type="ORF">JY572_27330</name>
</gene>
<dbReference type="EMBL" id="CP071091">
    <property type="protein sequence ID" value="QSQ12079.1"/>
    <property type="molecule type" value="Genomic_DNA"/>
</dbReference>
<feature type="chain" id="PRO_5046916731" description="Lipoprotein" evidence="1">
    <location>
        <begin position="26"/>
        <end position="191"/>
    </location>
</feature>
<protein>
    <recommendedName>
        <fullName evidence="4">Lipoprotein</fullName>
    </recommendedName>
</protein>
<evidence type="ECO:0008006" key="4">
    <source>
        <dbReference type="Google" id="ProtNLM"/>
    </source>
</evidence>
<evidence type="ECO:0000256" key="1">
    <source>
        <dbReference type="SAM" id="SignalP"/>
    </source>
</evidence>
<keyword evidence="1" id="KW-0732">Signal</keyword>
<organism evidence="2 3">
    <name type="scientific">Myxococcus landrumensis</name>
    <dbReference type="NCBI Taxonomy" id="2813577"/>
    <lineage>
        <taxon>Bacteria</taxon>
        <taxon>Pseudomonadati</taxon>
        <taxon>Myxococcota</taxon>
        <taxon>Myxococcia</taxon>
        <taxon>Myxococcales</taxon>
        <taxon>Cystobacterineae</taxon>
        <taxon>Myxococcaceae</taxon>
        <taxon>Myxococcus</taxon>
    </lineage>
</organism>
<accession>A0ABX7N3C2</accession>
<dbReference type="RefSeq" id="WP_206713813.1">
    <property type="nucleotide sequence ID" value="NZ_CP071091.1"/>
</dbReference>
<evidence type="ECO:0000313" key="3">
    <source>
        <dbReference type="Proteomes" id="UP000663090"/>
    </source>
</evidence>
<evidence type="ECO:0000313" key="2">
    <source>
        <dbReference type="EMBL" id="QSQ12079.1"/>
    </source>
</evidence>
<proteinExistence type="predicted"/>
<dbReference type="Proteomes" id="UP000663090">
    <property type="component" value="Chromosome"/>
</dbReference>
<name>A0ABX7N3C2_9BACT</name>
<feature type="signal peptide" evidence="1">
    <location>
        <begin position="1"/>
        <end position="25"/>
    </location>
</feature>
<keyword evidence="3" id="KW-1185">Reference proteome</keyword>
<reference evidence="2 3" key="1">
    <citation type="submission" date="2021-02" db="EMBL/GenBank/DDBJ databases">
        <title>De Novo genome assembly of isolated myxobacteria.</title>
        <authorList>
            <person name="Stevens D.C."/>
        </authorList>
    </citation>
    <scope>NUCLEOTIDE SEQUENCE [LARGE SCALE GENOMIC DNA]</scope>
    <source>
        <strain evidence="2 3">SCHIC003</strain>
    </source>
</reference>
<sequence>MSRWHAGVRVLGALVLLAAAREARAGAELEVYRFRTQEDAAKPPDAAVCAGAPFETTVKLGASIHRAPPGGERERSVGTATACIRITAANRLVPGEQLPMHVRFTLPEGDFTASGTCQVVSNDVPEAGLVLAGCALKLVEVPAGYLGGMVSSTSVFNPKKLPGHATGSYYTLTVYRGPTKPKAAEAKSSGP</sequence>